<organism evidence="1 2">
    <name type="scientific">Acrobeloides nanus</name>
    <dbReference type="NCBI Taxonomy" id="290746"/>
    <lineage>
        <taxon>Eukaryota</taxon>
        <taxon>Metazoa</taxon>
        <taxon>Ecdysozoa</taxon>
        <taxon>Nematoda</taxon>
        <taxon>Chromadorea</taxon>
        <taxon>Rhabditida</taxon>
        <taxon>Tylenchina</taxon>
        <taxon>Cephalobomorpha</taxon>
        <taxon>Cephaloboidea</taxon>
        <taxon>Cephalobidae</taxon>
        <taxon>Acrobeloides</taxon>
    </lineage>
</organism>
<dbReference type="WBParaSite" id="ACRNAN_scaffold3486.g30839.t1">
    <property type="protein sequence ID" value="ACRNAN_scaffold3486.g30839.t1"/>
    <property type="gene ID" value="ACRNAN_scaffold3486.g30839"/>
</dbReference>
<dbReference type="AlphaFoldDB" id="A0A914DQF7"/>
<name>A0A914DQF7_9BILA</name>
<dbReference type="Proteomes" id="UP000887540">
    <property type="component" value="Unplaced"/>
</dbReference>
<accession>A0A914DQF7</accession>
<sequence length="168" mass="18528">MLASKTNFVFKFAQRGLITRFQHSGALGSEPASANPPPSLKKAISSELSYDEIEERIEQGKECAKMFYSRDSYLGRPLDKLDKEKEAEVDRVIAGMSDKAEQIAGKAHEIGHLTTCLFLSHLPLPPPIRSSMFTKMSLSNILEELAEEAVETAQQATKTIKSGTKGKK</sequence>
<evidence type="ECO:0000313" key="1">
    <source>
        <dbReference type="Proteomes" id="UP000887540"/>
    </source>
</evidence>
<keyword evidence="1" id="KW-1185">Reference proteome</keyword>
<protein>
    <submittedName>
        <fullName evidence="2">Uncharacterized protein</fullName>
    </submittedName>
</protein>
<proteinExistence type="predicted"/>
<reference evidence="2" key="1">
    <citation type="submission" date="2022-11" db="UniProtKB">
        <authorList>
            <consortium name="WormBaseParasite"/>
        </authorList>
    </citation>
    <scope>IDENTIFICATION</scope>
</reference>
<evidence type="ECO:0000313" key="2">
    <source>
        <dbReference type="WBParaSite" id="ACRNAN_scaffold3486.g30839.t1"/>
    </source>
</evidence>